<feature type="compositionally biased region" description="Basic and acidic residues" evidence="1">
    <location>
        <begin position="17"/>
        <end position="27"/>
    </location>
</feature>
<sequence>MSVMDKLIAAVTPPESSEARAKAREEARQTAVSGDWLDQILTHHEQIDDAFDKAEAATGATDRTAALKELGALLTGHSMAEEAVIYPQLSHEHKGPMGMSYQEQQAAKVQVALLEALDPLSQDWVDKLGQLRGAVAHHVYEEEGSRFLKLHEELPAHVQAHMTQRYREETTRYGASLA</sequence>
<gene>
    <name evidence="3" type="ORF">ACFOKF_23105</name>
</gene>
<evidence type="ECO:0000259" key="2">
    <source>
        <dbReference type="Pfam" id="PF01814"/>
    </source>
</evidence>
<dbReference type="Proteomes" id="UP001595681">
    <property type="component" value="Unassembled WGS sequence"/>
</dbReference>
<dbReference type="PANTHER" id="PTHR35585">
    <property type="entry name" value="HHE DOMAIN PROTEIN (AFU_ORTHOLOGUE AFUA_4G00730)"/>
    <property type="match status" value="1"/>
</dbReference>
<dbReference type="EMBL" id="JBHRVU010000005">
    <property type="protein sequence ID" value="MFC3444041.1"/>
    <property type="molecule type" value="Genomic_DNA"/>
</dbReference>
<keyword evidence="4" id="KW-1185">Reference proteome</keyword>
<accession>A0ABV7NPD9</accession>
<dbReference type="RefSeq" id="WP_380798939.1">
    <property type="nucleotide sequence ID" value="NZ_JBHRVU010000005.1"/>
</dbReference>
<evidence type="ECO:0000256" key="1">
    <source>
        <dbReference type="SAM" id="MobiDB-lite"/>
    </source>
</evidence>
<feature type="domain" description="Hemerythrin-like" evidence="2">
    <location>
        <begin position="38"/>
        <end position="144"/>
    </location>
</feature>
<evidence type="ECO:0000313" key="4">
    <source>
        <dbReference type="Proteomes" id="UP001595681"/>
    </source>
</evidence>
<feature type="region of interest" description="Disordered" evidence="1">
    <location>
        <begin position="1"/>
        <end position="27"/>
    </location>
</feature>
<organism evidence="3 4">
    <name type="scientific">Sphingobium rhizovicinum</name>
    <dbReference type="NCBI Taxonomy" id="432308"/>
    <lineage>
        <taxon>Bacteria</taxon>
        <taxon>Pseudomonadati</taxon>
        <taxon>Pseudomonadota</taxon>
        <taxon>Alphaproteobacteria</taxon>
        <taxon>Sphingomonadales</taxon>
        <taxon>Sphingomonadaceae</taxon>
        <taxon>Sphingobium</taxon>
    </lineage>
</organism>
<name>A0ABV7NPD9_9SPHN</name>
<proteinExistence type="predicted"/>
<dbReference type="Pfam" id="PF01814">
    <property type="entry name" value="Hemerythrin"/>
    <property type="match status" value="1"/>
</dbReference>
<dbReference type="InterPro" id="IPR012312">
    <property type="entry name" value="Hemerythrin-like"/>
</dbReference>
<protein>
    <submittedName>
        <fullName evidence="3">Hemerythrin domain-containing protein</fullName>
    </submittedName>
</protein>
<comment type="caution">
    <text evidence="3">The sequence shown here is derived from an EMBL/GenBank/DDBJ whole genome shotgun (WGS) entry which is preliminary data.</text>
</comment>
<evidence type="ECO:0000313" key="3">
    <source>
        <dbReference type="EMBL" id="MFC3444041.1"/>
    </source>
</evidence>
<dbReference type="PANTHER" id="PTHR35585:SF1">
    <property type="entry name" value="HHE DOMAIN PROTEIN (AFU_ORTHOLOGUE AFUA_4G00730)"/>
    <property type="match status" value="1"/>
</dbReference>
<reference evidence="4" key="1">
    <citation type="journal article" date="2019" name="Int. J. Syst. Evol. Microbiol.">
        <title>The Global Catalogue of Microorganisms (GCM) 10K type strain sequencing project: providing services to taxonomists for standard genome sequencing and annotation.</title>
        <authorList>
            <consortium name="The Broad Institute Genomics Platform"/>
            <consortium name="The Broad Institute Genome Sequencing Center for Infectious Disease"/>
            <person name="Wu L."/>
            <person name="Ma J."/>
        </authorList>
    </citation>
    <scope>NUCLEOTIDE SEQUENCE [LARGE SCALE GENOMIC DNA]</scope>
    <source>
        <strain evidence="4">CCM 7491</strain>
    </source>
</reference>